<dbReference type="AlphaFoldDB" id="A0A0F8XEV1"/>
<dbReference type="EMBL" id="LAZR01059653">
    <property type="protein sequence ID" value="KKK67363.1"/>
    <property type="molecule type" value="Genomic_DNA"/>
</dbReference>
<accession>A0A0F8XEV1</accession>
<feature type="non-terminal residue" evidence="1">
    <location>
        <position position="1"/>
    </location>
</feature>
<name>A0A0F8XEV1_9ZZZZ</name>
<sequence>EVLARITGRKLDREQIEASLKEKIKQLEGKL</sequence>
<organism evidence="1">
    <name type="scientific">marine sediment metagenome</name>
    <dbReference type="NCBI Taxonomy" id="412755"/>
    <lineage>
        <taxon>unclassified sequences</taxon>
        <taxon>metagenomes</taxon>
        <taxon>ecological metagenomes</taxon>
    </lineage>
</organism>
<proteinExistence type="predicted"/>
<evidence type="ECO:0000313" key="1">
    <source>
        <dbReference type="EMBL" id="KKK67363.1"/>
    </source>
</evidence>
<reference evidence="1" key="1">
    <citation type="journal article" date="2015" name="Nature">
        <title>Complex archaea that bridge the gap between prokaryotes and eukaryotes.</title>
        <authorList>
            <person name="Spang A."/>
            <person name="Saw J.H."/>
            <person name="Jorgensen S.L."/>
            <person name="Zaremba-Niedzwiedzka K."/>
            <person name="Martijn J."/>
            <person name="Lind A.E."/>
            <person name="van Eijk R."/>
            <person name="Schleper C."/>
            <person name="Guy L."/>
            <person name="Ettema T.J."/>
        </authorList>
    </citation>
    <scope>NUCLEOTIDE SEQUENCE</scope>
</reference>
<comment type="caution">
    <text evidence="1">The sequence shown here is derived from an EMBL/GenBank/DDBJ whole genome shotgun (WGS) entry which is preliminary data.</text>
</comment>
<gene>
    <name evidence="1" type="ORF">LCGC14_2954860</name>
</gene>
<protein>
    <submittedName>
        <fullName evidence="1">Uncharacterized protein</fullName>
    </submittedName>
</protein>